<keyword evidence="3" id="KW-1185">Reference proteome</keyword>
<accession>A0A0C9U9V0</accession>
<sequence length="254" mass="29631">MPDSKKSQAKRSSNTADLLSQFREQRARHEENRVEVSAVYGACFVYHPEGCDQCSIYLEHLLEDIERRPSMYIFTKDEILSGLNEAWPHIWEYIQQLDESHATFERELYDETAANRWLCDENEDLHAQIITLETRIESLQPPSLSERILAPTPTTESPTGSHHLTTPVKASYSRKQSHKLDENEDFWNKVRKYDSRPDHWSLYMWTALVGWHQNPMSVPNALREDNDGYFLEQNVDVAAWLTKVIAVPTLIWLV</sequence>
<gene>
    <name evidence="2" type="ORF">M422DRAFT_267125</name>
</gene>
<dbReference type="AlphaFoldDB" id="A0A0C9U9V0"/>
<reference evidence="2 3" key="1">
    <citation type="submission" date="2014-06" db="EMBL/GenBank/DDBJ databases">
        <title>Evolutionary Origins and Diversification of the Mycorrhizal Mutualists.</title>
        <authorList>
            <consortium name="DOE Joint Genome Institute"/>
            <consortium name="Mycorrhizal Genomics Consortium"/>
            <person name="Kohler A."/>
            <person name="Kuo A."/>
            <person name="Nagy L.G."/>
            <person name="Floudas D."/>
            <person name="Copeland A."/>
            <person name="Barry K.W."/>
            <person name="Cichocki N."/>
            <person name="Veneault-Fourrey C."/>
            <person name="LaButti K."/>
            <person name="Lindquist E.A."/>
            <person name="Lipzen A."/>
            <person name="Lundell T."/>
            <person name="Morin E."/>
            <person name="Murat C."/>
            <person name="Riley R."/>
            <person name="Ohm R."/>
            <person name="Sun H."/>
            <person name="Tunlid A."/>
            <person name="Henrissat B."/>
            <person name="Grigoriev I.V."/>
            <person name="Hibbett D.S."/>
            <person name="Martin F."/>
        </authorList>
    </citation>
    <scope>NUCLEOTIDE SEQUENCE [LARGE SCALE GENOMIC DNA]</scope>
    <source>
        <strain evidence="2 3">SS14</strain>
    </source>
</reference>
<dbReference type="OrthoDB" id="244061at2759"/>
<evidence type="ECO:0000313" key="3">
    <source>
        <dbReference type="Proteomes" id="UP000054279"/>
    </source>
</evidence>
<evidence type="ECO:0000313" key="2">
    <source>
        <dbReference type="EMBL" id="KIJ31314.1"/>
    </source>
</evidence>
<feature type="region of interest" description="Disordered" evidence="1">
    <location>
        <begin position="149"/>
        <end position="175"/>
    </location>
</feature>
<evidence type="ECO:0000256" key="1">
    <source>
        <dbReference type="SAM" id="MobiDB-lite"/>
    </source>
</evidence>
<dbReference type="EMBL" id="KN837245">
    <property type="protein sequence ID" value="KIJ31314.1"/>
    <property type="molecule type" value="Genomic_DNA"/>
</dbReference>
<organism evidence="2 3">
    <name type="scientific">Sphaerobolus stellatus (strain SS14)</name>
    <dbReference type="NCBI Taxonomy" id="990650"/>
    <lineage>
        <taxon>Eukaryota</taxon>
        <taxon>Fungi</taxon>
        <taxon>Dikarya</taxon>
        <taxon>Basidiomycota</taxon>
        <taxon>Agaricomycotina</taxon>
        <taxon>Agaricomycetes</taxon>
        <taxon>Phallomycetidae</taxon>
        <taxon>Geastrales</taxon>
        <taxon>Sphaerobolaceae</taxon>
        <taxon>Sphaerobolus</taxon>
    </lineage>
</organism>
<dbReference type="HOGENOM" id="CLU_037356_2_0_1"/>
<protein>
    <submittedName>
        <fullName evidence="2">Uncharacterized protein</fullName>
    </submittedName>
</protein>
<proteinExistence type="predicted"/>
<feature type="compositionally biased region" description="Polar residues" evidence="1">
    <location>
        <begin position="152"/>
        <end position="164"/>
    </location>
</feature>
<name>A0A0C9U9V0_SPHS4</name>
<dbReference type="Proteomes" id="UP000054279">
    <property type="component" value="Unassembled WGS sequence"/>
</dbReference>